<evidence type="ECO:0000313" key="4">
    <source>
        <dbReference type="EnsemblMetazoa" id="XP_004928854.1"/>
    </source>
</evidence>
<dbReference type="Proteomes" id="UP000005204">
    <property type="component" value="Unassembled WGS sequence"/>
</dbReference>
<name>A0A8R2APJ8_BOMMO</name>
<feature type="domain" description="Cytosolic fatty-acid binding proteins" evidence="3">
    <location>
        <begin position="6"/>
        <end position="23"/>
    </location>
</feature>
<sequence>MSFLGKKYTFDRGENFDEFLKLIGLPEDQIQKHFQFKPTTTLIKEGDKYKIITVHNDDTKETVFESGVPFDETIDGGLKLKTTYTVDGNTVTQVIEHPNGNTTFKREYSDTELKVTITAENWDGTAYQYYNA</sequence>
<keyword evidence="5" id="KW-1185">Reference proteome</keyword>
<keyword evidence="2" id="KW-0446">Lipid-binding</keyword>
<dbReference type="InterPro" id="IPR031259">
    <property type="entry name" value="ILBP"/>
</dbReference>
<dbReference type="GO" id="GO:0008289">
    <property type="term" value="F:lipid binding"/>
    <property type="evidence" value="ECO:0007669"/>
    <property type="project" value="UniProtKB-KW"/>
</dbReference>
<reference evidence="4" key="2">
    <citation type="submission" date="2022-06" db="UniProtKB">
        <authorList>
            <consortium name="EnsemblMetazoa"/>
        </authorList>
    </citation>
    <scope>IDENTIFICATION</scope>
    <source>
        <strain evidence="4">p50T (Dazao)</strain>
    </source>
</reference>
<evidence type="ECO:0000256" key="2">
    <source>
        <dbReference type="ARBA" id="ARBA00023121"/>
    </source>
</evidence>
<evidence type="ECO:0000259" key="3">
    <source>
        <dbReference type="PROSITE" id="PS00214"/>
    </source>
</evidence>
<dbReference type="InterPro" id="IPR012674">
    <property type="entry name" value="Calycin"/>
</dbReference>
<reference evidence="5" key="1">
    <citation type="journal article" date="2008" name="Insect Biochem. Mol. Biol.">
        <title>The genome of a lepidopteran model insect, the silkworm Bombyx mori.</title>
        <authorList>
            <consortium name="International Silkworm Genome Consortium"/>
        </authorList>
    </citation>
    <scope>NUCLEOTIDE SEQUENCE [LARGE SCALE GENOMIC DNA]</scope>
    <source>
        <strain evidence="5">p50T</strain>
    </source>
</reference>
<evidence type="ECO:0000313" key="5">
    <source>
        <dbReference type="Proteomes" id="UP000005204"/>
    </source>
</evidence>
<dbReference type="EnsemblMetazoa" id="XM_004928797.4">
    <property type="protein sequence ID" value="XP_004928854.1"/>
    <property type="gene ID" value="LOC101743891"/>
</dbReference>
<proteinExistence type="inferred from homology"/>
<evidence type="ECO:0000256" key="1">
    <source>
        <dbReference type="ARBA" id="ARBA00008390"/>
    </source>
</evidence>
<accession>A0A8R2APJ8</accession>
<dbReference type="PANTHER" id="PTHR11955">
    <property type="entry name" value="FATTY ACID BINDING PROTEIN"/>
    <property type="match status" value="1"/>
</dbReference>
<protein>
    <recommendedName>
        <fullName evidence="3">Cytosolic fatty-acid binding proteins domain-containing protein</fullName>
    </recommendedName>
</protein>
<dbReference type="Pfam" id="PF14651">
    <property type="entry name" value="Lipocalin_7"/>
    <property type="match status" value="1"/>
</dbReference>
<dbReference type="SMR" id="A0A8R2APJ8"/>
<dbReference type="SUPFAM" id="SSF50814">
    <property type="entry name" value="Lipocalins"/>
    <property type="match status" value="1"/>
</dbReference>
<dbReference type="OrthoDB" id="354351at2759"/>
<dbReference type="AlphaFoldDB" id="A0A8R2APJ8"/>
<dbReference type="Gene3D" id="2.40.128.20">
    <property type="match status" value="1"/>
</dbReference>
<organism evidence="4 5">
    <name type="scientific">Bombyx mori</name>
    <name type="common">Silk moth</name>
    <dbReference type="NCBI Taxonomy" id="7091"/>
    <lineage>
        <taxon>Eukaryota</taxon>
        <taxon>Metazoa</taxon>
        <taxon>Ecdysozoa</taxon>
        <taxon>Arthropoda</taxon>
        <taxon>Hexapoda</taxon>
        <taxon>Insecta</taxon>
        <taxon>Pterygota</taxon>
        <taxon>Neoptera</taxon>
        <taxon>Endopterygota</taxon>
        <taxon>Lepidoptera</taxon>
        <taxon>Glossata</taxon>
        <taxon>Ditrysia</taxon>
        <taxon>Bombycoidea</taxon>
        <taxon>Bombycidae</taxon>
        <taxon>Bombycinae</taxon>
        <taxon>Bombyx</taxon>
    </lineage>
</organism>
<comment type="similarity">
    <text evidence="1">Belongs to the calycin superfamily. Fatty-acid binding protein (FABP) family.</text>
</comment>
<dbReference type="PROSITE" id="PS00214">
    <property type="entry name" value="FABP"/>
    <property type="match status" value="1"/>
</dbReference>
<gene>
    <name evidence="4" type="primary">101743891</name>
</gene>
<dbReference type="InterPro" id="IPR000463">
    <property type="entry name" value="Fatty_acid-bd"/>
</dbReference>
<dbReference type="OMA" id="HNDDTKE"/>
<dbReference type="KEGG" id="bmor:101743891"/>